<comment type="caution">
    <text evidence="7">The sequence shown here is derived from an EMBL/GenBank/DDBJ whole genome shotgun (WGS) entry which is preliminary data.</text>
</comment>
<feature type="binding site" evidence="6">
    <location>
        <position position="74"/>
    </location>
    <ligand>
        <name>S-adenosyl-L-methionine</name>
        <dbReference type="ChEBI" id="CHEBI:59789"/>
    </ligand>
</feature>
<comment type="subcellular location">
    <subcellularLocation>
        <location evidence="6">Cytoplasm</location>
    </subcellularLocation>
</comment>
<feature type="binding site" evidence="6">
    <location>
        <position position="133"/>
    </location>
    <ligand>
        <name>S-adenosyl-L-methionine</name>
        <dbReference type="ChEBI" id="CHEBI:59789"/>
    </ligand>
</feature>
<dbReference type="SUPFAM" id="SSF53335">
    <property type="entry name" value="S-adenosyl-L-methionine-dependent methyltransferases"/>
    <property type="match status" value="1"/>
</dbReference>
<evidence type="ECO:0000256" key="2">
    <source>
        <dbReference type="ARBA" id="ARBA00022552"/>
    </source>
</evidence>
<dbReference type="InterPro" id="IPR003682">
    <property type="entry name" value="rRNA_ssu_MeTfrase_G"/>
</dbReference>
<dbReference type="HAMAP" id="MF_00074">
    <property type="entry name" value="16SrRNA_methyltr_G"/>
    <property type="match status" value="1"/>
</dbReference>
<keyword evidence="3 6" id="KW-0489">Methyltransferase</keyword>
<dbReference type="RefSeq" id="WP_283823868.1">
    <property type="nucleotide sequence ID" value="NZ_JASDAY010000031.1"/>
</dbReference>
<dbReference type="PANTHER" id="PTHR31760">
    <property type="entry name" value="S-ADENOSYL-L-METHIONINE-DEPENDENT METHYLTRANSFERASES SUPERFAMILY PROTEIN"/>
    <property type="match status" value="1"/>
</dbReference>
<keyword evidence="4 6" id="KW-0808">Transferase</keyword>
<feature type="binding site" evidence="6">
    <location>
        <position position="69"/>
    </location>
    <ligand>
        <name>S-adenosyl-L-methionine</name>
        <dbReference type="ChEBI" id="CHEBI:59789"/>
    </ligand>
</feature>
<dbReference type="EMBL" id="JASDDP010000008">
    <property type="protein sequence ID" value="MDJ1645581.1"/>
    <property type="molecule type" value="Genomic_DNA"/>
</dbReference>
<accession>A0AAJ1PS72</accession>
<sequence>MSWEKKIKNLFPNSYNKLEEYVALIHKYNKVMNLTGFEGDILWAEGIYESIKYIENLNIKDNSTWADIGSGAGFPCIPYLIVNPKVKLTIIEPLQKRVKFLKIVKEKLNLNFEIINDRTEQVINKTFNFITARAVSSLKNLILSTYHLGNENTLFSFIKGPKYLLEIEESYSAIKLLKLQLSIQKLEINKKDLNIIAYKHGAKPLATMPWSWSKVLNFK</sequence>
<keyword evidence="2 6" id="KW-0698">rRNA processing</keyword>
<keyword evidence="5 6" id="KW-0949">S-adenosyl-L-methionine</keyword>
<dbReference type="Proteomes" id="UP001224428">
    <property type="component" value="Unassembled WGS sequence"/>
</dbReference>
<organism evidence="7 8">
    <name type="scientific">Mycoplasma phocimorsus</name>
    <dbReference type="NCBI Taxonomy" id="3045839"/>
    <lineage>
        <taxon>Bacteria</taxon>
        <taxon>Bacillati</taxon>
        <taxon>Mycoplasmatota</taxon>
        <taxon>Mollicutes</taxon>
        <taxon>Mycoplasmataceae</taxon>
        <taxon>Mycoplasma</taxon>
    </lineage>
</organism>
<dbReference type="GO" id="GO:0070043">
    <property type="term" value="F:rRNA (guanine-N7-)-methyltransferase activity"/>
    <property type="evidence" value="ECO:0007669"/>
    <property type="project" value="UniProtKB-UniRule"/>
</dbReference>
<evidence type="ECO:0000313" key="8">
    <source>
        <dbReference type="Proteomes" id="UP001224428"/>
    </source>
</evidence>
<reference evidence="7" key="1">
    <citation type="submission" date="2023-05" db="EMBL/GenBank/DDBJ databases">
        <title>Mycoplasma phocimorsus sp. nov., isolated from Scandinavian patients with seal finger or septic arthritis after contact with seals.</title>
        <authorList>
            <person name="Skafte-Holm A."/>
            <person name="Pedersen T.R."/>
            <person name="Froelund M."/>
            <person name="Stegger M."/>
            <person name="Qvortrup K."/>
            <person name="Michaels D.L."/>
            <person name="Brown D.R."/>
            <person name="Jensen J.S."/>
        </authorList>
    </citation>
    <scope>NUCLEOTIDE SEQUENCE</scope>
    <source>
        <strain evidence="7">M5725</strain>
    </source>
</reference>
<proteinExistence type="inferred from homology"/>
<dbReference type="InterPro" id="IPR029063">
    <property type="entry name" value="SAM-dependent_MTases_sf"/>
</dbReference>
<comment type="similarity">
    <text evidence="6">Belongs to the methyltransferase superfamily. RNA methyltransferase RsmG family.</text>
</comment>
<dbReference type="AlphaFoldDB" id="A0AAJ1PS72"/>
<evidence type="ECO:0000256" key="5">
    <source>
        <dbReference type="ARBA" id="ARBA00022691"/>
    </source>
</evidence>
<comment type="function">
    <text evidence="6">Specifically methylates the N7 position of a guanine in 16S rRNA.</text>
</comment>
<keyword evidence="1 6" id="KW-0963">Cytoplasm</keyword>
<evidence type="ECO:0000313" key="7">
    <source>
        <dbReference type="EMBL" id="MDJ1645581.1"/>
    </source>
</evidence>
<evidence type="ECO:0000256" key="3">
    <source>
        <dbReference type="ARBA" id="ARBA00022603"/>
    </source>
</evidence>
<evidence type="ECO:0000256" key="1">
    <source>
        <dbReference type="ARBA" id="ARBA00022490"/>
    </source>
</evidence>
<gene>
    <name evidence="6 7" type="primary">rsmG</name>
    <name evidence="7" type="ORF">QLQ80_00555</name>
</gene>
<dbReference type="EC" id="2.1.1.-" evidence="6"/>
<dbReference type="PANTHER" id="PTHR31760:SF0">
    <property type="entry name" value="S-ADENOSYL-L-METHIONINE-DEPENDENT METHYLTRANSFERASES SUPERFAMILY PROTEIN"/>
    <property type="match status" value="1"/>
</dbReference>
<keyword evidence="8" id="KW-1185">Reference proteome</keyword>
<dbReference type="Gene3D" id="3.40.50.150">
    <property type="entry name" value="Vaccinia Virus protein VP39"/>
    <property type="match status" value="1"/>
</dbReference>
<dbReference type="NCBIfam" id="TIGR00138">
    <property type="entry name" value="rsmG_gidB"/>
    <property type="match status" value="1"/>
</dbReference>
<dbReference type="Pfam" id="PF02527">
    <property type="entry name" value="GidB"/>
    <property type="match status" value="1"/>
</dbReference>
<comment type="caution">
    <text evidence="6">Lacks conserved residue(s) required for the propagation of feature annotation.</text>
</comment>
<name>A0AAJ1PS72_9MOLU</name>
<dbReference type="GO" id="GO:0005829">
    <property type="term" value="C:cytosol"/>
    <property type="evidence" value="ECO:0007669"/>
    <property type="project" value="TreeGrafter"/>
</dbReference>
<evidence type="ECO:0000256" key="4">
    <source>
        <dbReference type="ARBA" id="ARBA00022679"/>
    </source>
</evidence>
<protein>
    <recommendedName>
        <fullName evidence="6">Ribosomal RNA small subunit methyltransferase G</fullName>
        <ecNumber evidence="6">2.1.1.-</ecNumber>
    </recommendedName>
    <alternativeName>
        <fullName evidence="6">16S rRNA 7-methylguanosine methyltransferase</fullName>
        <shortName evidence="6">16S rRNA m7G methyltransferase</shortName>
    </alternativeName>
</protein>
<evidence type="ECO:0000256" key="6">
    <source>
        <dbReference type="HAMAP-Rule" id="MF_00074"/>
    </source>
</evidence>